<dbReference type="Pfam" id="PF01381">
    <property type="entry name" value="HTH_3"/>
    <property type="match status" value="1"/>
</dbReference>
<keyword evidence="1" id="KW-0805">Transcription regulation</keyword>
<dbReference type="PANTHER" id="PTHR40661:SF3">
    <property type="entry name" value="FELS-1 PROPHAGE TRANSCRIPTIONAL REGULATOR"/>
    <property type="match status" value="1"/>
</dbReference>
<dbReference type="SUPFAM" id="SSF47413">
    <property type="entry name" value="lambda repressor-like DNA-binding domains"/>
    <property type="match status" value="1"/>
</dbReference>
<evidence type="ECO:0000313" key="5">
    <source>
        <dbReference type="EMBL" id="AMU86643.1"/>
    </source>
</evidence>
<evidence type="ECO:0000256" key="3">
    <source>
        <dbReference type="ARBA" id="ARBA00023163"/>
    </source>
</evidence>
<dbReference type="InterPro" id="IPR001387">
    <property type="entry name" value="Cro/C1-type_HTH"/>
</dbReference>
<dbReference type="PROSITE" id="PS50943">
    <property type="entry name" value="HTH_CROC1"/>
    <property type="match status" value="1"/>
</dbReference>
<gene>
    <name evidence="5" type="ORF">Dm11a5_0817</name>
</gene>
<dbReference type="Proteomes" id="UP000076394">
    <property type="component" value="Chromosome"/>
</dbReference>
<evidence type="ECO:0000313" key="6">
    <source>
        <dbReference type="Proteomes" id="UP000076394"/>
    </source>
</evidence>
<dbReference type="InterPro" id="IPR010982">
    <property type="entry name" value="Lambda_DNA-bd_dom_sf"/>
</dbReference>
<dbReference type="EMBL" id="CP011127">
    <property type="protein sequence ID" value="AMU86643.1"/>
    <property type="molecule type" value="Genomic_DNA"/>
</dbReference>
<proteinExistence type="predicted"/>
<reference evidence="5 6" key="1">
    <citation type="submission" date="2015-03" db="EMBL/GenBank/DDBJ databases">
        <title>Genomic characterization of Dehalococcoides mccartyi strain 11a5, an unusal plasmid-containing chloroethene dechlorinator.</title>
        <authorList>
            <person name="Zhao S."/>
            <person name="Ding C."/>
            <person name="He J."/>
        </authorList>
    </citation>
    <scope>NUCLEOTIDE SEQUENCE [LARGE SCALE GENOMIC DNA]</scope>
    <source>
        <strain evidence="5 6">11a5</strain>
    </source>
</reference>
<dbReference type="OrthoDB" id="9782118at2"/>
<dbReference type="SUPFAM" id="SSF51306">
    <property type="entry name" value="LexA/Signal peptidase"/>
    <property type="match status" value="1"/>
</dbReference>
<feature type="domain" description="HTH cro/C1-type" evidence="4">
    <location>
        <begin position="7"/>
        <end position="62"/>
    </location>
</feature>
<dbReference type="Pfam" id="PF00717">
    <property type="entry name" value="Peptidase_S24"/>
    <property type="match status" value="1"/>
</dbReference>
<dbReference type="AlphaFoldDB" id="A0A142V9X3"/>
<sequence length="219" mass="24054">MNIGEKIKELRLKKRISQEELGKLSGFARTYINKIEAGKIPNITILTAQKLAGALGVSTDDLMEKTSSDKSGLSDRPIDDMLSVFSTKLRQLEIVEIPVRGVIPAGNPAAEEEIDLGVIRVPREVVEGKIDRVFALKIGGESLNGDGLHSGDNVLIDPDAPIIDGKIYAVRIGGTEVLARHVYKENGHLRLESSNGEYKRLLATDVEIQGRLIYQMRKL</sequence>
<dbReference type="CDD" id="cd06529">
    <property type="entry name" value="S24_LexA-like"/>
    <property type="match status" value="1"/>
</dbReference>
<protein>
    <submittedName>
        <fullName evidence="5">Putative transcriptional repressor LexA</fullName>
    </submittedName>
</protein>
<dbReference type="PANTHER" id="PTHR40661">
    <property type="match status" value="1"/>
</dbReference>
<keyword evidence="2" id="KW-0238">DNA-binding</keyword>
<dbReference type="Gene3D" id="2.10.109.10">
    <property type="entry name" value="Umud Fragment, subunit A"/>
    <property type="match status" value="1"/>
</dbReference>
<dbReference type="SMART" id="SM00530">
    <property type="entry name" value="HTH_XRE"/>
    <property type="match status" value="1"/>
</dbReference>
<dbReference type="PATRIC" id="fig|61435.8.peg.815"/>
<dbReference type="CDD" id="cd00093">
    <property type="entry name" value="HTH_XRE"/>
    <property type="match status" value="1"/>
</dbReference>
<organism evidence="5 6">
    <name type="scientific">Dehalococcoides mccartyi</name>
    <dbReference type="NCBI Taxonomy" id="61435"/>
    <lineage>
        <taxon>Bacteria</taxon>
        <taxon>Bacillati</taxon>
        <taxon>Chloroflexota</taxon>
        <taxon>Dehalococcoidia</taxon>
        <taxon>Dehalococcoidales</taxon>
        <taxon>Dehalococcoidaceae</taxon>
        <taxon>Dehalococcoides</taxon>
    </lineage>
</organism>
<accession>A0A142V9X3</accession>
<dbReference type="InterPro" id="IPR036286">
    <property type="entry name" value="LexA/Signal_pep-like_sf"/>
</dbReference>
<evidence type="ECO:0000259" key="4">
    <source>
        <dbReference type="PROSITE" id="PS50943"/>
    </source>
</evidence>
<evidence type="ECO:0000256" key="1">
    <source>
        <dbReference type="ARBA" id="ARBA00023015"/>
    </source>
</evidence>
<evidence type="ECO:0000256" key="2">
    <source>
        <dbReference type="ARBA" id="ARBA00023125"/>
    </source>
</evidence>
<dbReference type="GO" id="GO:0003677">
    <property type="term" value="F:DNA binding"/>
    <property type="evidence" value="ECO:0007669"/>
    <property type="project" value="UniProtKB-KW"/>
</dbReference>
<dbReference type="Gene3D" id="1.10.260.40">
    <property type="entry name" value="lambda repressor-like DNA-binding domains"/>
    <property type="match status" value="1"/>
</dbReference>
<keyword evidence="3" id="KW-0804">Transcription</keyword>
<dbReference type="InterPro" id="IPR015927">
    <property type="entry name" value="Peptidase_S24_S26A/B/C"/>
</dbReference>
<name>A0A142V9X3_9CHLR</name>
<dbReference type="RefSeq" id="WP_015407769.1">
    <property type="nucleotide sequence ID" value="NZ_CP011127.1"/>
</dbReference>
<dbReference type="InterPro" id="IPR039418">
    <property type="entry name" value="LexA-like"/>
</dbReference>